<name>B8FSQ1_DESHD</name>
<dbReference type="GO" id="GO:0005737">
    <property type="term" value="C:cytoplasm"/>
    <property type="evidence" value="ECO:0007669"/>
    <property type="project" value="TreeGrafter"/>
</dbReference>
<keyword evidence="6 8" id="KW-0808">Transferase</keyword>
<dbReference type="EC" id="2.4.2.19" evidence="3"/>
<evidence type="ECO:0000259" key="10">
    <source>
        <dbReference type="Pfam" id="PF02749"/>
    </source>
</evidence>
<evidence type="ECO:0000259" key="9">
    <source>
        <dbReference type="Pfam" id="PF01729"/>
    </source>
</evidence>
<dbReference type="InterPro" id="IPR027277">
    <property type="entry name" value="NadC/ModD"/>
</dbReference>
<evidence type="ECO:0000256" key="3">
    <source>
        <dbReference type="ARBA" id="ARBA00011944"/>
    </source>
</evidence>
<dbReference type="Gene3D" id="3.20.20.70">
    <property type="entry name" value="Aldolase class I"/>
    <property type="match status" value="1"/>
</dbReference>
<gene>
    <name evidence="11" type="ordered locus">Dhaf_2229</name>
</gene>
<dbReference type="GO" id="GO:0004514">
    <property type="term" value="F:nicotinate-nucleotide diphosphorylase (carboxylating) activity"/>
    <property type="evidence" value="ECO:0007669"/>
    <property type="project" value="UniProtKB-EC"/>
</dbReference>
<sequence>MLYLTRDEIDRWLKEDVPYIDLTSWTLGIREQQGSIAYFTREEAVVCGTEEVRQIFDHLHIETDRFIPSGQQVKQGEVLISGKGRAEDLNMAWKVGQNILDHCSGIATKTRRMVDDAKSINPKVAVLTTRKGFPGTKALTTKSIMVGGALPHRLGISETILIFKQHMNMIGGFEALLKKLPEIKGECCEKKIIVEAGSLEQTVSLCQAGVDGIQFDKLKSEELKNAVKYLRAEFPHVVALAAGGINEANVRDYAETGVDGIVTTSLFSAKPLDIGVKIEPIQIHL</sequence>
<dbReference type="FunFam" id="3.20.20.70:FF:000030">
    <property type="entry name" value="Nicotinate-nucleotide pyrophosphorylase, carboxylating"/>
    <property type="match status" value="1"/>
</dbReference>
<dbReference type="SUPFAM" id="SSF51690">
    <property type="entry name" value="Nicotinate/Quinolinate PRTase C-terminal domain-like"/>
    <property type="match status" value="1"/>
</dbReference>
<dbReference type="InterPro" id="IPR022412">
    <property type="entry name" value="Quinolinate_PRibosylTrfase_N"/>
</dbReference>
<dbReference type="HOGENOM" id="CLU_039622_2_1_9"/>
<evidence type="ECO:0000256" key="5">
    <source>
        <dbReference type="ARBA" id="ARBA00022676"/>
    </source>
</evidence>
<accession>B8FSQ1</accession>
<comment type="catalytic activity">
    <reaction evidence="7">
        <text>nicotinate beta-D-ribonucleotide + CO2 + diphosphate = quinolinate + 5-phospho-alpha-D-ribose 1-diphosphate + 2 H(+)</text>
        <dbReference type="Rhea" id="RHEA:12733"/>
        <dbReference type="ChEBI" id="CHEBI:15378"/>
        <dbReference type="ChEBI" id="CHEBI:16526"/>
        <dbReference type="ChEBI" id="CHEBI:29959"/>
        <dbReference type="ChEBI" id="CHEBI:33019"/>
        <dbReference type="ChEBI" id="CHEBI:57502"/>
        <dbReference type="ChEBI" id="CHEBI:58017"/>
        <dbReference type="EC" id="2.4.2.19"/>
    </reaction>
</comment>
<evidence type="ECO:0000256" key="1">
    <source>
        <dbReference type="ARBA" id="ARBA00004893"/>
    </source>
</evidence>
<dbReference type="PANTHER" id="PTHR32179">
    <property type="entry name" value="NICOTINATE-NUCLEOTIDE PYROPHOSPHORYLASE [CARBOXYLATING]"/>
    <property type="match status" value="1"/>
</dbReference>
<dbReference type="RefSeq" id="WP_015943939.1">
    <property type="nucleotide sequence ID" value="NC_011830.1"/>
</dbReference>
<dbReference type="Proteomes" id="UP000007726">
    <property type="component" value="Chromosome"/>
</dbReference>
<dbReference type="InterPro" id="IPR036068">
    <property type="entry name" value="Nicotinate_pribotase-like_C"/>
</dbReference>
<dbReference type="GO" id="GO:0009435">
    <property type="term" value="P:NAD+ biosynthetic process"/>
    <property type="evidence" value="ECO:0007669"/>
    <property type="project" value="InterPro"/>
</dbReference>
<dbReference type="Gene3D" id="3.90.1170.20">
    <property type="entry name" value="Quinolinate phosphoribosyl transferase, N-terminal domain"/>
    <property type="match status" value="1"/>
</dbReference>
<dbReference type="InterPro" id="IPR037128">
    <property type="entry name" value="Quinolinate_PRibosylTase_N_sf"/>
</dbReference>
<dbReference type="CDD" id="cd01573">
    <property type="entry name" value="modD_like"/>
    <property type="match status" value="1"/>
</dbReference>
<evidence type="ECO:0000256" key="7">
    <source>
        <dbReference type="ARBA" id="ARBA00047445"/>
    </source>
</evidence>
<dbReference type="InterPro" id="IPR002638">
    <property type="entry name" value="Quinolinate_PRibosylTrfase_C"/>
</dbReference>
<evidence type="ECO:0000256" key="8">
    <source>
        <dbReference type="PIRNR" id="PIRNR006250"/>
    </source>
</evidence>
<dbReference type="SUPFAM" id="SSF54675">
    <property type="entry name" value="Nicotinate/Quinolinate PRTase N-terminal domain-like"/>
    <property type="match status" value="1"/>
</dbReference>
<dbReference type="NCBIfam" id="TIGR01334">
    <property type="entry name" value="modD"/>
    <property type="match status" value="1"/>
</dbReference>
<evidence type="ECO:0000313" key="11">
    <source>
        <dbReference type="EMBL" id="ACL20262.1"/>
    </source>
</evidence>
<dbReference type="InterPro" id="IPR013785">
    <property type="entry name" value="Aldolase_TIM"/>
</dbReference>
<dbReference type="Pfam" id="PF01729">
    <property type="entry name" value="QRPTase_C"/>
    <property type="match status" value="1"/>
</dbReference>
<dbReference type="InterPro" id="IPR006242">
    <property type="entry name" value="ModD"/>
</dbReference>
<evidence type="ECO:0000256" key="2">
    <source>
        <dbReference type="ARBA" id="ARBA00009400"/>
    </source>
</evidence>
<dbReference type="PIRSF" id="PIRSF006250">
    <property type="entry name" value="NadC_ModD"/>
    <property type="match status" value="1"/>
</dbReference>
<feature type="domain" description="Quinolinate phosphoribosyl transferase C-terminal" evidence="9">
    <location>
        <begin position="106"/>
        <end position="277"/>
    </location>
</feature>
<organism evidence="11 12">
    <name type="scientific">Desulfitobacterium hafniense (strain DSM 10664 / DCB-2)</name>
    <dbReference type="NCBI Taxonomy" id="272564"/>
    <lineage>
        <taxon>Bacteria</taxon>
        <taxon>Bacillati</taxon>
        <taxon>Bacillota</taxon>
        <taxon>Clostridia</taxon>
        <taxon>Eubacteriales</taxon>
        <taxon>Desulfitobacteriaceae</taxon>
        <taxon>Desulfitobacterium</taxon>
    </lineage>
</organism>
<dbReference type="EMBL" id="CP001336">
    <property type="protein sequence ID" value="ACL20262.1"/>
    <property type="molecule type" value="Genomic_DNA"/>
</dbReference>
<protein>
    <recommendedName>
        <fullName evidence="4">Putative pyrophosphorylase ModD</fullName>
        <ecNumber evidence="3">2.4.2.19</ecNumber>
    </recommendedName>
</protein>
<dbReference type="AlphaFoldDB" id="B8FSQ1"/>
<reference evidence="11 12" key="1">
    <citation type="journal article" date="2012" name="BMC Microbiol.">
        <title>Genome sequence of Desulfitobacterium hafniense DCB-2, a Gram-positive anaerobe capable of dehalogenation and metal reduction.</title>
        <authorList>
            <person name="Kim S.H."/>
            <person name="Harzman C."/>
            <person name="Davis J.K."/>
            <person name="Hutcheson R."/>
            <person name="Broderick J.B."/>
            <person name="Marsh T.L."/>
            <person name="Tiedje J.M."/>
        </authorList>
    </citation>
    <scope>NUCLEOTIDE SEQUENCE [LARGE SCALE GENOMIC DNA]</scope>
    <source>
        <strain evidence="12">DSM 10664 / DCB-2</strain>
    </source>
</reference>
<comment type="pathway">
    <text evidence="1">Cofactor biosynthesis; NAD(+) biosynthesis; nicotinate D-ribonucleotide from quinolinate: step 1/1.</text>
</comment>
<comment type="similarity">
    <text evidence="2 8">Belongs to the NadC/ModD family.</text>
</comment>
<dbReference type="KEGG" id="dhd:Dhaf_2229"/>
<dbReference type="PANTHER" id="PTHR32179:SF4">
    <property type="entry name" value="PYROPHOSPHORYLASE MODD-RELATED"/>
    <property type="match status" value="1"/>
</dbReference>
<evidence type="ECO:0000256" key="6">
    <source>
        <dbReference type="ARBA" id="ARBA00022679"/>
    </source>
</evidence>
<dbReference type="Pfam" id="PF02749">
    <property type="entry name" value="QRPTase_N"/>
    <property type="match status" value="1"/>
</dbReference>
<evidence type="ECO:0000256" key="4">
    <source>
        <dbReference type="ARBA" id="ARBA00019205"/>
    </source>
</evidence>
<proteinExistence type="inferred from homology"/>
<feature type="domain" description="Quinolinate phosphoribosyl transferase N-terminal" evidence="10">
    <location>
        <begin position="21"/>
        <end position="104"/>
    </location>
</feature>
<dbReference type="GO" id="GO:0034213">
    <property type="term" value="P:quinolinate catabolic process"/>
    <property type="evidence" value="ECO:0007669"/>
    <property type="project" value="TreeGrafter"/>
</dbReference>
<evidence type="ECO:0000313" key="12">
    <source>
        <dbReference type="Proteomes" id="UP000007726"/>
    </source>
</evidence>
<keyword evidence="5 8" id="KW-0328">Glycosyltransferase</keyword>